<proteinExistence type="predicted"/>
<reference evidence="13" key="1">
    <citation type="submission" date="2019-09" db="EMBL/GenBank/DDBJ databases">
        <title>Draft genome information of white flower Hibiscus syriacus.</title>
        <authorList>
            <person name="Kim Y.-M."/>
        </authorList>
    </citation>
    <scope>NUCLEOTIDE SEQUENCE [LARGE SCALE GENOMIC DNA]</scope>
    <source>
        <strain evidence="13">YM2019G1</strain>
    </source>
</reference>
<evidence type="ECO:0000256" key="8">
    <source>
        <dbReference type="ARBA" id="ARBA00022989"/>
    </source>
</evidence>
<evidence type="ECO:0000256" key="7">
    <source>
        <dbReference type="ARBA" id="ARBA00022982"/>
    </source>
</evidence>
<dbReference type="PROSITE" id="PS50939">
    <property type="entry name" value="CYTOCHROME_B561"/>
    <property type="match status" value="1"/>
</dbReference>
<evidence type="ECO:0000313" key="14">
    <source>
        <dbReference type="Proteomes" id="UP000436088"/>
    </source>
</evidence>
<keyword evidence="4" id="KW-0349">Heme</keyword>
<evidence type="ECO:0000256" key="10">
    <source>
        <dbReference type="ARBA" id="ARBA00023136"/>
    </source>
</evidence>
<dbReference type="GO" id="GO:0140575">
    <property type="term" value="F:transmembrane monodehydroascorbate reductase activity"/>
    <property type="evidence" value="ECO:0007669"/>
    <property type="project" value="InterPro"/>
</dbReference>
<keyword evidence="14" id="KW-1185">Reference proteome</keyword>
<comment type="subcellular location">
    <subcellularLocation>
        <location evidence="2">Membrane</location>
        <topology evidence="2">Multi-pass membrane protein</topology>
    </subcellularLocation>
</comment>
<feature type="transmembrane region" description="Helical" evidence="11">
    <location>
        <begin position="91"/>
        <end position="117"/>
    </location>
</feature>
<dbReference type="InterPro" id="IPR045150">
    <property type="entry name" value="CYB561D1/2"/>
</dbReference>
<evidence type="ECO:0000256" key="1">
    <source>
        <dbReference type="ARBA" id="ARBA00001970"/>
    </source>
</evidence>
<keyword evidence="6" id="KW-0479">Metal-binding</keyword>
<dbReference type="InterPro" id="IPR006593">
    <property type="entry name" value="Cyt_b561/ferric_Rdtase_TM"/>
</dbReference>
<comment type="cofactor">
    <cofactor evidence="1">
        <name>heme b</name>
        <dbReference type="ChEBI" id="CHEBI:60344"/>
    </cofactor>
</comment>
<dbReference type="Proteomes" id="UP000436088">
    <property type="component" value="Unassembled WGS sequence"/>
</dbReference>
<feature type="transmembrane region" description="Helical" evidence="11">
    <location>
        <begin position="195"/>
        <end position="214"/>
    </location>
</feature>
<dbReference type="PANTHER" id="PTHR15422:SF42">
    <property type="entry name" value="CYTOCHROME B561 DOMAIN-CONTAINING PROTEIN"/>
    <property type="match status" value="1"/>
</dbReference>
<evidence type="ECO:0000259" key="12">
    <source>
        <dbReference type="PROSITE" id="PS50939"/>
    </source>
</evidence>
<dbReference type="AlphaFoldDB" id="A0A6A2X4P7"/>
<dbReference type="GO" id="GO:0046872">
    <property type="term" value="F:metal ion binding"/>
    <property type="evidence" value="ECO:0007669"/>
    <property type="project" value="UniProtKB-KW"/>
</dbReference>
<name>A0A6A2X4P7_HIBSY</name>
<evidence type="ECO:0000256" key="9">
    <source>
        <dbReference type="ARBA" id="ARBA00023004"/>
    </source>
</evidence>
<feature type="transmembrane region" description="Helical" evidence="11">
    <location>
        <begin position="7"/>
        <end position="25"/>
    </location>
</feature>
<evidence type="ECO:0000256" key="2">
    <source>
        <dbReference type="ARBA" id="ARBA00004141"/>
    </source>
</evidence>
<feature type="transmembrane region" description="Helical" evidence="11">
    <location>
        <begin position="129"/>
        <end position="148"/>
    </location>
</feature>
<dbReference type="CDD" id="cd08760">
    <property type="entry name" value="Cyt_b561_FRRS1_like"/>
    <property type="match status" value="1"/>
</dbReference>
<feature type="transmembrane region" description="Helical" evidence="11">
    <location>
        <begin position="59"/>
        <end position="79"/>
    </location>
</feature>
<dbReference type="SMART" id="SM00665">
    <property type="entry name" value="B561"/>
    <property type="match status" value="1"/>
</dbReference>
<dbReference type="PANTHER" id="PTHR15422">
    <property type="entry name" value="OS05G0565100 PROTEIN"/>
    <property type="match status" value="1"/>
</dbReference>
<evidence type="ECO:0000256" key="3">
    <source>
        <dbReference type="ARBA" id="ARBA00022448"/>
    </source>
</evidence>
<feature type="transmembrane region" description="Helical" evidence="11">
    <location>
        <begin position="160"/>
        <end position="183"/>
    </location>
</feature>
<evidence type="ECO:0000256" key="11">
    <source>
        <dbReference type="SAM" id="Phobius"/>
    </source>
</evidence>
<accession>A0A6A2X4P7</accession>
<sequence length="324" mass="36532">MQVPDHLLRYFIIAALSYALLLPIVSCSSDGEVVSHTNIRENVHKVSPQMTSHIAVHGLFLWVSMGFLMPVGVLTIRMANKEEGGTRVKVLFYLHGVLQFWQTLAVLLATVGAIMSIKNLENSFNNNHQRLGLALYGAIWMQALVGFLRPPREGKRRSTWYITHWILGTTTSTVGIINIYTGLEAYHKKTSKGTGIWTILFTAQVSFMALLYLFQDKWEHIQKQGLMLPNLHSQANQQQQTLSSDHREDAVIVVTQRVNQKVLLPEPCSKSARAWSFTFAIMCGVILNTTKLSTSSWQCYRTWLVIVAICLRTAYHVNTGLDGE</sequence>
<organism evidence="13 14">
    <name type="scientific">Hibiscus syriacus</name>
    <name type="common">Rose of Sharon</name>
    <dbReference type="NCBI Taxonomy" id="106335"/>
    <lineage>
        <taxon>Eukaryota</taxon>
        <taxon>Viridiplantae</taxon>
        <taxon>Streptophyta</taxon>
        <taxon>Embryophyta</taxon>
        <taxon>Tracheophyta</taxon>
        <taxon>Spermatophyta</taxon>
        <taxon>Magnoliopsida</taxon>
        <taxon>eudicotyledons</taxon>
        <taxon>Gunneridae</taxon>
        <taxon>Pentapetalae</taxon>
        <taxon>rosids</taxon>
        <taxon>malvids</taxon>
        <taxon>Malvales</taxon>
        <taxon>Malvaceae</taxon>
        <taxon>Malvoideae</taxon>
        <taxon>Hibiscus</taxon>
    </lineage>
</organism>
<dbReference type="Gene3D" id="1.20.120.1770">
    <property type="match status" value="1"/>
</dbReference>
<keyword evidence="8 11" id="KW-1133">Transmembrane helix</keyword>
<comment type="caution">
    <text evidence="13">The sequence shown here is derived from an EMBL/GenBank/DDBJ whole genome shotgun (WGS) entry which is preliminary data.</text>
</comment>
<keyword evidence="10 11" id="KW-0472">Membrane</keyword>
<protein>
    <submittedName>
        <fullName evidence="13">Cytochrome b561 domain-containing protein</fullName>
    </submittedName>
</protein>
<dbReference type="Pfam" id="PF03188">
    <property type="entry name" value="Cytochrom_B561"/>
    <property type="match status" value="1"/>
</dbReference>
<dbReference type="EMBL" id="VEPZ02001519">
    <property type="protein sequence ID" value="KAE8669778.1"/>
    <property type="molecule type" value="Genomic_DNA"/>
</dbReference>
<evidence type="ECO:0000313" key="13">
    <source>
        <dbReference type="EMBL" id="KAE8669778.1"/>
    </source>
</evidence>
<keyword evidence="9" id="KW-0408">Iron</keyword>
<keyword evidence="5 11" id="KW-0812">Transmembrane</keyword>
<dbReference type="GO" id="GO:0020037">
    <property type="term" value="F:heme binding"/>
    <property type="evidence" value="ECO:0007669"/>
    <property type="project" value="TreeGrafter"/>
</dbReference>
<evidence type="ECO:0000256" key="5">
    <source>
        <dbReference type="ARBA" id="ARBA00022692"/>
    </source>
</evidence>
<evidence type="ECO:0000256" key="4">
    <source>
        <dbReference type="ARBA" id="ARBA00022617"/>
    </source>
</evidence>
<dbReference type="GO" id="GO:0016020">
    <property type="term" value="C:membrane"/>
    <property type="evidence" value="ECO:0007669"/>
    <property type="project" value="UniProtKB-SubCell"/>
</dbReference>
<feature type="domain" description="Cytochrome b561" evidence="12">
    <location>
        <begin position="9"/>
        <end position="222"/>
    </location>
</feature>
<gene>
    <name evidence="13" type="ORF">F3Y22_tig00112217pilonHSYRG00133</name>
</gene>
<keyword evidence="3" id="KW-0813">Transport</keyword>
<evidence type="ECO:0000256" key="6">
    <source>
        <dbReference type="ARBA" id="ARBA00022723"/>
    </source>
</evidence>
<keyword evidence="7" id="KW-0249">Electron transport</keyword>